<proteinExistence type="predicted"/>
<dbReference type="RefSeq" id="WP_249751790.1">
    <property type="nucleotide sequence ID" value="NZ_CP097298.1"/>
</dbReference>
<dbReference type="EMBL" id="CP097649">
    <property type="protein sequence ID" value="URI15215.1"/>
    <property type="molecule type" value="Genomic_DNA"/>
</dbReference>
<dbReference type="Pfam" id="PF04343">
    <property type="entry name" value="DUF488"/>
    <property type="match status" value="1"/>
</dbReference>
<gene>
    <name evidence="1" type="ORF">M8231_15725</name>
</gene>
<dbReference type="PIRSF" id="PIRSF024492">
    <property type="entry name" value="UCP024492"/>
    <property type="match status" value="1"/>
</dbReference>
<name>A0ABY4SJQ5_9CAUL</name>
<dbReference type="InterPro" id="IPR007438">
    <property type="entry name" value="DUF488"/>
</dbReference>
<organism evidence="1 2">
    <name type="scientific">Brevundimonas albigilva</name>
    <dbReference type="NCBI Taxonomy" id="1312364"/>
    <lineage>
        <taxon>Bacteria</taxon>
        <taxon>Pseudomonadati</taxon>
        <taxon>Pseudomonadota</taxon>
        <taxon>Alphaproteobacteria</taxon>
        <taxon>Caulobacterales</taxon>
        <taxon>Caulobacteraceae</taxon>
        <taxon>Brevundimonas</taxon>
    </lineage>
</organism>
<accession>A0ABY4SJQ5</accession>
<protein>
    <submittedName>
        <fullName evidence="1">DUF488 domain-containing protein</fullName>
    </submittedName>
</protein>
<sequence length="143" mass="15420">MQLFTIGYEGATQAQVIDRLKAAGVEVLVDVRAIAASRRAGFSKTLLGESLKAQGVDYVHLRGLGTPKAGRDAARKGHVAEMRAIFADHMAEPQAQMDYARLKALAAERRVALLCFEADPAGCHRAVLAERLAHEDGARIVNL</sequence>
<dbReference type="PANTHER" id="PTHR39337">
    <property type="entry name" value="BLR5642 PROTEIN"/>
    <property type="match status" value="1"/>
</dbReference>
<dbReference type="PANTHER" id="PTHR39337:SF1">
    <property type="entry name" value="BLR5642 PROTEIN"/>
    <property type="match status" value="1"/>
</dbReference>
<dbReference type="Proteomes" id="UP001055429">
    <property type="component" value="Chromosome"/>
</dbReference>
<keyword evidence="2" id="KW-1185">Reference proteome</keyword>
<evidence type="ECO:0000313" key="2">
    <source>
        <dbReference type="Proteomes" id="UP001055429"/>
    </source>
</evidence>
<evidence type="ECO:0000313" key="1">
    <source>
        <dbReference type="EMBL" id="URI15215.1"/>
    </source>
</evidence>
<dbReference type="InterPro" id="IPR014519">
    <property type="entry name" value="UCP024492"/>
</dbReference>
<reference evidence="1" key="1">
    <citation type="submission" date="2022-05" db="EMBL/GenBank/DDBJ databases">
        <title>Brevundimonas albigilva TT17 genome sequence.</title>
        <authorList>
            <person name="Lee K."/>
            <person name="Son H."/>
        </authorList>
    </citation>
    <scope>NUCLEOTIDE SEQUENCE</scope>
    <source>
        <strain evidence="1">TT17</strain>
    </source>
</reference>